<gene>
    <name evidence="1" type="ORF">LCGC14_3008440</name>
</gene>
<dbReference type="EMBL" id="LAZR01062196">
    <property type="protein sequence ID" value="KKK62027.1"/>
    <property type="molecule type" value="Genomic_DNA"/>
</dbReference>
<reference evidence="1" key="1">
    <citation type="journal article" date="2015" name="Nature">
        <title>Complex archaea that bridge the gap between prokaryotes and eukaryotes.</title>
        <authorList>
            <person name="Spang A."/>
            <person name="Saw J.H."/>
            <person name="Jorgensen S.L."/>
            <person name="Zaremba-Niedzwiedzka K."/>
            <person name="Martijn J."/>
            <person name="Lind A.E."/>
            <person name="van Eijk R."/>
            <person name="Schleper C."/>
            <person name="Guy L."/>
            <person name="Ettema T.J."/>
        </authorList>
    </citation>
    <scope>NUCLEOTIDE SEQUENCE</scope>
</reference>
<proteinExistence type="predicted"/>
<evidence type="ECO:0000313" key="1">
    <source>
        <dbReference type="EMBL" id="KKK62027.1"/>
    </source>
</evidence>
<protein>
    <submittedName>
        <fullName evidence="1">Uncharacterized protein</fullName>
    </submittedName>
</protein>
<name>A0A0F8WYU1_9ZZZZ</name>
<accession>A0A0F8WYU1</accession>
<sequence length="86" mass="9611">MLVPRNTRIACFEVSVELLAQALNLPDGACIYDVRMIPKGRSIEVVAQDDRLPAVAERSVIPSKIPQLSRRVKDCGCEEITWSWGE</sequence>
<comment type="caution">
    <text evidence="1">The sequence shown here is derived from an EMBL/GenBank/DDBJ whole genome shotgun (WGS) entry which is preliminary data.</text>
</comment>
<dbReference type="AlphaFoldDB" id="A0A0F8WYU1"/>
<organism evidence="1">
    <name type="scientific">marine sediment metagenome</name>
    <dbReference type="NCBI Taxonomy" id="412755"/>
    <lineage>
        <taxon>unclassified sequences</taxon>
        <taxon>metagenomes</taxon>
        <taxon>ecological metagenomes</taxon>
    </lineage>
</organism>